<comment type="similarity">
    <text evidence="1">Belongs to the bacterial solute-binding protein 3 family.</text>
</comment>
<dbReference type="Pfam" id="PF00497">
    <property type="entry name" value="SBP_bac_3"/>
    <property type="match status" value="1"/>
</dbReference>
<dbReference type="PROSITE" id="PS51257">
    <property type="entry name" value="PROKAR_LIPOPROTEIN"/>
    <property type="match status" value="1"/>
</dbReference>
<gene>
    <name evidence="6" type="ORF">BN12_2000002</name>
</gene>
<dbReference type="PANTHER" id="PTHR30085:SF6">
    <property type="entry name" value="ABC TRANSPORTER GLUTAMINE-BINDING PROTEIN GLNH"/>
    <property type="match status" value="1"/>
</dbReference>
<keyword evidence="7" id="KW-1185">Reference proteome</keyword>
<name>A0A077M033_9MICO</name>
<feature type="chain" id="PRO_5038455704" evidence="4">
    <location>
        <begin position="20"/>
        <end position="323"/>
    </location>
</feature>
<evidence type="ECO:0000256" key="3">
    <source>
        <dbReference type="ARBA" id="ARBA00022729"/>
    </source>
</evidence>
<dbReference type="GO" id="GO:0006865">
    <property type="term" value="P:amino acid transport"/>
    <property type="evidence" value="ECO:0007669"/>
    <property type="project" value="TreeGrafter"/>
</dbReference>
<keyword evidence="2" id="KW-0813">Transport</keyword>
<comment type="caution">
    <text evidence="6">The sequence shown here is derived from an EMBL/GenBank/DDBJ whole genome shotgun (WGS) entry which is preliminary data.</text>
</comment>
<evidence type="ECO:0000256" key="2">
    <source>
        <dbReference type="ARBA" id="ARBA00022448"/>
    </source>
</evidence>
<protein>
    <submittedName>
        <fullName evidence="6">Putative transporter substrate-binding protein</fullName>
    </submittedName>
</protein>
<dbReference type="Proteomes" id="UP000035721">
    <property type="component" value="Unassembled WGS sequence"/>
</dbReference>
<organism evidence="6 7">
    <name type="scientific">Nostocoides japonicum T1-X7</name>
    <dbReference type="NCBI Taxonomy" id="1194083"/>
    <lineage>
        <taxon>Bacteria</taxon>
        <taxon>Bacillati</taxon>
        <taxon>Actinomycetota</taxon>
        <taxon>Actinomycetes</taxon>
        <taxon>Micrococcales</taxon>
        <taxon>Intrasporangiaceae</taxon>
        <taxon>Nostocoides</taxon>
    </lineage>
</organism>
<evidence type="ECO:0000256" key="1">
    <source>
        <dbReference type="ARBA" id="ARBA00010333"/>
    </source>
</evidence>
<reference evidence="6 7" key="1">
    <citation type="journal article" date="2013" name="ISME J.">
        <title>A metabolic model for members of the genus Tetrasphaera involved in enhanced biological phosphorus removal.</title>
        <authorList>
            <person name="Kristiansen R."/>
            <person name="Nguyen H.T.T."/>
            <person name="Saunders A.M."/>
            <person name="Nielsen J.L."/>
            <person name="Wimmer R."/>
            <person name="Le V.Q."/>
            <person name="McIlroy S.J."/>
            <person name="Petrovski S."/>
            <person name="Seviour R.J."/>
            <person name="Calteau A."/>
            <person name="Nielsen K.L."/>
            <person name="Nielsen P.H."/>
        </authorList>
    </citation>
    <scope>NUCLEOTIDE SEQUENCE [LARGE SCALE GENOMIC DNA]</scope>
    <source>
        <strain evidence="6 7">T1-X7</strain>
    </source>
</reference>
<dbReference type="AlphaFoldDB" id="A0A077M033"/>
<dbReference type="PANTHER" id="PTHR30085">
    <property type="entry name" value="AMINO ACID ABC TRANSPORTER PERMEASE"/>
    <property type="match status" value="1"/>
</dbReference>
<keyword evidence="3 4" id="KW-0732">Signal</keyword>
<feature type="domain" description="Solute-binding protein family 3/N-terminal" evidence="5">
    <location>
        <begin position="84"/>
        <end position="307"/>
    </location>
</feature>
<sequence>MRRLLVGMTATLAMVAALATASCSVEPTPLPKAAPAATSSGSGTSTAPAACSDALQSYAPYSTQPTPDTFAAGSTMAAIKKRGRLIAGVSADTYLLGSRNPLTGRIEGFDIDIVNAIARAILGKGARVELRVITAAQRQTVLQDHQVDIVVRAYSMTCDRWKSVAFSAEYYHAGQKILIRKGSSITGLRTLAGKKVCVPAGTSSEDNLRRLAPKAVVVLAATHTECLVDLQQGKAEAISGDDTVLAGLAAQDPYAVVLDEKAFTDEPYGVGIPKDHPDLVRFVNGVLREMGKDGAWTASYDRWLAPTLGGGAKQPTPQYGRAS</sequence>
<dbReference type="InterPro" id="IPR051455">
    <property type="entry name" value="Bact_solute-bind_prot3"/>
</dbReference>
<dbReference type="SMART" id="SM00062">
    <property type="entry name" value="PBPb"/>
    <property type="match status" value="1"/>
</dbReference>
<dbReference type="Gene3D" id="3.40.190.10">
    <property type="entry name" value="Periplasmic binding protein-like II"/>
    <property type="match status" value="2"/>
</dbReference>
<accession>A0A077M033</accession>
<dbReference type="CDD" id="cd13690">
    <property type="entry name" value="PBP2_GluB"/>
    <property type="match status" value="1"/>
</dbReference>
<dbReference type="GO" id="GO:0030288">
    <property type="term" value="C:outer membrane-bounded periplasmic space"/>
    <property type="evidence" value="ECO:0007669"/>
    <property type="project" value="TreeGrafter"/>
</dbReference>
<dbReference type="SUPFAM" id="SSF53850">
    <property type="entry name" value="Periplasmic binding protein-like II"/>
    <property type="match status" value="1"/>
</dbReference>
<dbReference type="STRING" id="1194083.BN12_2000002"/>
<dbReference type="OrthoDB" id="9807888at2"/>
<evidence type="ECO:0000313" key="6">
    <source>
        <dbReference type="EMBL" id="CCH77554.1"/>
    </source>
</evidence>
<dbReference type="InterPro" id="IPR001638">
    <property type="entry name" value="Solute-binding_3/MltF_N"/>
</dbReference>
<dbReference type="RefSeq" id="WP_048554435.1">
    <property type="nucleotide sequence ID" value="NZ_HF570958.1"/>
</dbReference>
<feature type="signal peptide" evidence="4">
    <location>
        <begin position="1"/>
        <end position="19"/>
    </location>
</feature>
<dbReference type="EMBL" id="CAJB01000114">
    <property type="protein sequence ID" value="CCH77554.1"/>
    <property type="molecule type" value="Genomic_DNA"/>
</dbReference>
<evidence type="ECO:0000313" key="7">
    <source>
        <dbReference type="Proteomes" id="UP000035721"/>
    </source>
</evidence>
<evidence type="ECO:0000256" key="4">
    <source>
        <dbReference type="SAM" id="SignalP"/>
    </source>
</evidence>
<proteinExistence type="inferred from homology"/>
<evidence type="ECO:0000259" key="5">
    <source>
        <dbReference type="SMART" id="SM00062"/>
    </source>
</evidence>
<dbReference type="GO" id="GO:0005576">
    <property type="term" value="C:extracellular region"/>
    <property type="evidence" value="ECO:0007669"/>
    <property type="project" value="TreeGrafter"/>
</dbReference>